<reference evidence="4" key="1">
    <citation type="submission" date="2018-05" db="EMBL/GenBank/DDBJ databases">
        <title>Genome Sequencing of selected type strains of the family Eggerthellaceae.</title>
        <authorList>
            <person name="Danylec N."/>
            <person name="Stoll D.A."/>
            <person name="Doetsch A."/>
            <person name="Huch M."/>
        </authorList>
    </citation>
    <scope>NUCLEOTIDE SEQUENCE [LARGE SCALE GENOMIC DNA]</scope>
    <source>
        <strain evidence="4">DSM 24851</strain>
    </source>
</reference>
<dbReference type="PANTHER" id="PTHR21240:SF28">
    <property type="entry name" value="ISO-OROTATE DECARBOXYLASE (EUROFUNG)"/>
    <property type="match status" value="1"/>
</dbReference>
<dbReference type="Pfam" id="PF04909">
    <property type="entry name" value="Amidohydro_2"/>
    <property type="match status" value="1"/>
</dbReference>
<dbReference type="OrthoDB" id="1407586at2"/>
<proteinExistence type="predicted"/>
<evidence type="ECO:0000313" key="4">
    <source>
        <dbReference type="Proteomes" id="UP000269591"/>
    </source>
</evidence>
<dbReference type="EMBL" id="QIBX01000016">
    <property type="protein sequence ID" value="RNL38753.1"/>
    <property type="molecule type" value="Genomic_DNA"/>
</dbReference>
<evidence type="ECO:0000259" key="2">
    <source>
        <dbReference type="Pfam" id="PF04909"/>
    </source>
</evidence>
<evidence type="ECO:0000313" key="3">
    <source>
        <dbReference type="EMBL" id="RNL38753.1"/>
    </source>
</evidence>
<dbReference type="AlphaFoldDB" id="A0A3N0AV52"/>
<name>A0A3N0AV52_9ACTN</name>
<dbReference type="GO" id="GO:0005737">
    <property type="term" value="C:cytoplasm"/>
    <property type="evidence" value="ECO:0007669"/>
    <property type="project" value="TreeGrafter"/>
</dbReference>
<keyword evidence="1" id="KW-0456">Lyase</keyword>
<comment type="caution">
    <text evidence="3">The sequence shown here is derived from an EMBL/GenBank/DDBJ whole genome shotgun (WGS) entry which is preliminary data.</text>
</comment>
<protein>
    <recommendedName>
        <fullName evidence="2">Amidohydrolase-related domain-containing protein</fullName>
    </recommendedName>
</protein>
<dbReference type="InterPro" id="IPR032466">
    <property type="entry name" value="Metal_Hydrolase"/>
</dbReference>
<dbReference type="GO" id="GO:0016787">
    <property type="term" value="F:hydrolase activity"/>
    <property type="evidence" value="ECO:0007669"/>
    <property type="project" value="InterPro"/>
</dbReference>
<accession>A0A3N0AV52</accession>
<dbReference type="InterPro" id="IPR006680">
    <property type="entry name" value="Amidohydro-rel"/>
</dbReference>
<dbReference type="RefSeq" id="WP_123209305.1">
    <property type="nucleotide sequence ID" value="NZ_JBHTHO010000002.1"/>
</dbReference>
<dbReference type="GO" id="GO:0019748">
    <property type="term" value="P:secondary metabolic process"/>
    <property type="evidence" value="ECO:0007669"/>
    <property type="project" value="TreeGrafter"/>
</dbReference>
<evidence type="ECO:0000256" key="1">
    <source>
        <dbReference type="ARBA" id="ARBA00023239"/>
    </source>
</evidence>
<organism evidence="3 4">
    <name type="scientific">Slackia equolifaciens</name>
    <dbReference type="NCBI Taxonomy" id="498718"/>
    <lineage>
        <taxon>Bacteria</taxon>
        <taxon>Bacillati</taxon>
        <taxon>Actinomycetota</taxon>
        <taxon>Coriobacteriia</taxon>
        <taxon>Eggerthellales</taxon>
        <taxon>Eggerthellaceae</taxon>
        <taxon>Slackia</taxon>
    </lineage>
</organism>
<dbReference type="Proteomes" id="UP000269591">
    <property type="component" value="Unassembled WGS sequence"/>
</dbReference>
<dbReference type="InterPro" id="IPR032465">
    <property type="entry name" value="ACMSD"/>
</dbReference>
<keyword evidence="4" id="KW-1185">Reference proteome</keyword>
<dbReference type="CDD" id="cd01292">
    <property type="entry name" value="metallo-dependent_hydrolases"/>
    <property type="match status" value="1"/>
</dbReference>
<dbReference type="GO" id="GO:0016831">
    <property type="term" value="F:carboxy-lyase activity"/>
    <property type="evidence" value="ECO:0007669"/>
    <property type="project" value="InterPro"/>
</dbReference>
<dbReference type="PANTHER" id="PTHR21240">
    <property type="entry name" value="2-AMINO-3-CARBOXYLMUCONATE-6-SEMIALDEHYDE DECARBOXYLASE"/>
    <property type="match status" value="1"/>
</dbReference>
<gene>
    <name evidence="3" type="ORF">DMP06_08465</name>
</gene>
<dbReference type="SUPFAM" id="SSF51556">
    <property type="entry name" value="Metallo-dependent hydrolases"/>
    <property type="match status" value="1"/>
</dbReference>
<sequence>MTWEVHETHARRYPDEGWTLDACVAEDKAWRAADPEGHPAADGWPIWHYRYSRPDEGSGPGTLPQGPILDFHCHCWADSFAPRMRAYFENSFGITVFDSGTLDGLAERRARLGVTHSVVLPVPTNERQVPQFNVWLQDHLHDEGVIPFMGVYPWMDDPVGEIRRCAELGFKGLKLHPVNQHFRMSDPRMFPIYRAAIEEGLVLLFHTGSGIDYPTVGPDWDCSTSEIERFFDKFPYERTVLAHLGGAMDFHHFPEIHPEWPGYMDTAFELGHKPNEFILEAIRSFGVDRILFGTDSPWEDTADFLTRIAHMGFTEEEQRAILYDNGARLLGLPPRAE</sequence>
<feature type="domain" description="Amidohydrolase-related" evidence="2">
    <location>
        <begin position="70"/>
        <end position="332"/>
    </location>
</feature>
<dbReference type="Gene3D" id="3.20.20.140">
    <property type="entry name" value="Metal-dependent hydrolases"/>
    <property type="match status" value="1"/>
</dbReference>